<feature type="region of interest" description="Disordered" evidence="1">
    <location>
        <begin position="10"/>
        <end position="35"/>
    </location>
</feature>
<accession>A0A3B6XDP7</accession>
<gene>
    <name evidence="2" type="ORF">DFS55_23470</name>
</gene>
<proteinExistence type="predicted"/>
<evidence type="ECO:0000313" key="2">
    <source>
        <dbReference type="EMBL" id="AXO25200.1"/>
    </source>
</evidence>
<dbReference type="AlphaFoldDB" id="A0A3B6XDP7"/>
<reference evidence="2 3" key="1">
    <citation type="submission" date="2018-05" db="EMBL/GenBank/DDBJ databases">
        <title>Sequencing and annotation of Mycobacterium avium strain 109 (MAC109).</title>
        <authorList>
            <person name="Matern W.M."/>
            <person name="Bader J.S."/>
            <person name="Karakousis P.C."/>
        </authorList>
    </citation>
    <scope>NUCLEOTIDE SEQUENCE [LARGE SCALE GENOMIC DNA]</scope>
    <source>
        <strain evidence="2 3">MAC109</strain>
    </source>
</reference>
<evidence type="ECO:0000313" key="3">
    <source>
        <dbReference type="Proteomes" id="UP000259236"/>
    </source>
</evidence>
<name>A0A3B6XDP7_MYCAV</name>
<dbReference type="EMBL" id="CP029332">
    <property type="protein sequence ID" value="AXO25200.1"/>
    <property type="molecule type" value="Genomic_DNA"/>
</dbReference>
<dbReference type="Proteomes" id="UP000259236">
    <property type="component" value="Chromosome"/>
</dbReference>
<feature type="compositionally biased region" description="Basic residues" evidence="1">
    <location>
        <begin position="18"/>
        <end position="30"/>
    </location>
</feature>
<protein>
    <recommendedName>
        <fullName evidence="4">HNH endonuclease</fullName>
    </recommendedName>
</protein>
<evidence type="ECO:0000256" key="1">
    <source>
        <dbReference type="SAM" id="MobiDB-lite"/>
    </source>
</evidence>
<sequence length="127" mass="13918">MTLKPCVVCGEPSAKSRCPSHRPKDRKPSRQQRGYDAAWQELSRRARRLQPWCTDCGSTEDLQLDHLPSAWERKAAGKTIRLGTDTEVVCGSCNRGRGKARGGDPNRTGQHPHAKAQGALHTGGGYV</sequence>
<organism evidence="2 3">
    <name type="scientific">Mycobacterium avium subsp. hominissuis</name>
    <dbReference type="NCBI Taxonomy" id="439334"/>
    <lineage>
        <taxon>Bacteria</taxon>
        <taxon>Bacillati</taxon>
        <taxon>Actinomycetota</taxon>
        <taxon>Actinomycetes</taxon>
        <taxon>Mycobacteriales</taxon>
        <taxon>Mycobacteriaceae</taxon>
        <taxon>Mycobacterium</taxon>
        <taxon>Mycobacterium avium complex (MAC)</taxon>
    </lineage>
</organism>
<evidence type="ECO:0008006" key="4">
    <source>
        <dbReference type="Google" id="ProtNLM"/>
    </source>
</evidence>
<feature type="region of interest" description="Disordered" evidence="1">
    <location>
        <begin position="93"/>
        <end position="127"/>
    </location>
</feature>